<dbReference type="PANTHER" id="PTHR33091:SF29">
    <property type="entry name" value="SUBTILISIN INHIBITOR 1"/>
    <property type="match status" value="1"/>
</dbReference>
<dbReference type="InterPro" id="IPR036354">
    <property type="entry name" value="Prot_inh_pot1_sf"/>
</dbReference>
<dbReference type="Gene3D" id="3.30.10.10">
    <property type="entry name" value="Trypsin Inhibitor V, subunit A"/>
    <property type="match status" value="1"/>
</dbReference>
<evidence type="ECO:0000256" key="4">
    <source>
        <dbReference type="SAM" id="MobiDB-lite"/>
    </source>
</evidence>
<protein>
    <recommendedName>
        <fullName evidence="7">Subtilisin inhibitor 1</fullName>
    </recommendedName>
</protein>
<dbReference type="GO" id="GO:0009611">
    <property type="term" value="P:response to wounding"/>
    <property type="evidence" value="ECO:0007669"/>
    <property type="project" value="InterPro"/>
</dbReference>
<dbReference type="GO" id="GO:0004867">
    <property type="term" value="F:serine-type endopeptidase inhibitor activity"/>
    <property type="evidence" value="ECO:0007669"/>
    <property type="project" value="UniProtKB-KW"/>
</dbReference>
<evidence type="ECO:0000313" key="5">
    <source>
        <dbReference type="EMBL" id="KAK9168354.1"/>
    </source>
</evidence>
<reference evidence="5 6" key="1">
    <citation type="submission" date="2024-01" db="EMBL/GenBank/DDBJ databases">
        <title>Genome assemblies of Stephania.</title>
        <authorList>
            <person name="Yang L."/>
        </authorList>
    </citation>
    <scope>NUCLEOTIDE SEQUENCE [LARGE SCALE GENOMIC DNA]</scope>
    <source>
        <strain evidence="5">YNDBR</strain>
        <tissue evidence="5">Leaf</tissue>
    </source>
</reference>
<evidence type="ECO:0000313" key="6">
    <source>
        <dbReference type="Proteomes" id="UP001420932"/>
    </source>
</evidence>
<proteinExistence type="inferred from homology"/>
<dbReference type="AlphaFoldDB" id="A0AAP0Q6U4"/>
<dbReference type="Proteomes" id="UP001420932">
    <property type="component" value="Unassembled WGS sequence"/>
</dbReference>
<evidence type="ECO:0000256" key="1">
    <source>
        <dbReference type="ARBA" id="ARBA00008210"/>
    </source>
</evidence>
<keyword evidence="2" id="KW-0646">Protease inhibitor</keyword>
<accession>A0AAP0Q6U4</accession>
<comment type="similarity">
    <text evidence="1">Belongs to the protease inhibitor I13 (potato type I serine protease inhibitor) family.</text>
</comment>
<dbReference type="Pfam" id="PF00280">
    <property type="entry name" value="potato_inhibit"/>
    <property type="match status" value="1"/>
</dbReference>
<feature type="region of interest" description="Disordered" evidence="4">
    <location>
        <begin position="20"/>
        <end position="50"/>
    </location>
</feature>
<organism evidence="5 6">
    <name type="scientific">Stephania yunnanensis</name>
    <dbReference type="NCBI Taxonomy" id="152371"/>
    <lineage>
        <taxon>Eukaryota</taxon>
        <taxon>Viridiplantae</taxon>
        <taxon>Streptophyta</taxon>
        <taxon>Embryophyta</taxon>
        <taxon>Tracheophyta</taxon>
        <taxon>Spermatophyta</taxon>
        <taxon>Magnoliopsida</taxon>
        <taxon>Ranunculales</taxon>
        <taxon>Menispermaceae</taxon>
        <taxon>Menispermoideae</taxon>
        <taxon>Cissampelideae</taxon>
        <taxon>Stephania</taxon>
    </lineage>
</organism>
<evidence type="ECO:0000256" key="2">
    <source>
        <dbReference type="ARBA" id="ARBA00022690"/>
    </source>
</evidence>
<gene>
    <name evidence="5" type="ORF">Syun_000494</name>
</gene>
<evidence type="ECO:0008006" key="7">
    <source>
        <dbReference type="Google" id="ProtNLM"/>
    </source>
</evidence>
<keyword evidence="6" id="KW-1185">Reference proteome</keyword>
<dbReference type="EMBL" id="JBBNAF010000001">
    <property type="protein sequence ID" value="KAK9168354.1"/>
    <property type="molecule type" value="Genomic_DNA"/>
</dbReference>
<dbReference type="PANTHER" id="PTHR33091">
    <property type="entry name" value="PROTEIN, PUTATIVE, EXPRESSED-RELATED"/>
    <property type="match status" value="1"/>
</dbReference>
<dbReference type="PRINTS" id="PR00292">
    <property type="entry name" value="POTATOINHBTR"/>
</dbReference>
<evidence type="ECO:0000256" key="3">
    <source>
        <dbReference type="ARBA" id="ARBA00022900"/>
    </source>
</evidence>
<sequence length="106" mass="11645">MVSLNGGTRCGICLAMAEENKQSEVPPQVQPGVAESYSGGSGSKKEWPEVVGFTPEEAEMKIRADMPMVQIQVVPPNHFVTMDYNLRRVRLFLDSDGKVARPPRIG</sequence>
<dbReference type="SUPFAM" id="SSF54654">
    <property type="entry name" value="CI-2 family of serine protease inhibitors"/>
    <property type="match status" value="1"/>
</dbReference>
<comment type="caution">
    <text evidence="5">The sequence shown here is derived from an EMBL/GenBank/DDBJ whole genome shotgun (WGS) entry which is preliminary data.</text>
</comment>
<dbReference type="InterPro" id="IPR000864">
    <property type="entry name" value="Prot_inh_pot1"/>
</dbReference>
<name>A0AAP0Q6U4_9MAGN</name>
<keyword evidence="3" id="KW-0722">Serine protease inhibitor</keyword>